<feature type="chain" id="PRO_5004794404" evidence="1">
    <location>
        <begin position="21"/>
        <end position="1254"/>
    </location>
</feature>
<dbReference type="EMBL" id="CP007129">
    <property type="protein sequence ID" value="AHG92492.1"/>
    <property type="molecule type" value="Genomic_DNA"/>
</dbReference>
<keyword evidence="1" id="KW-0732">Signal</keyword>
<keyword evidence="3" id="KW-1185">Reference proteome</keyword>
<accession>W0RPS2</accession>
<dbReference type="SUPFAM" id="SSF56935">
    <property type="entry name" value="Porins"/>
    <property type="match status" value="1"/>
</dbReference>
<dbReference type="HOGENOM" id="CLU_268823_0_0_0"/>
<dbReference type="Proteomes" id="UP000019151">
    <property type="component" value="Plasmid 1"/>
</dbReference>
<proteinExistence type="predicted"/>
<dbReference type="RefSeq" id="WP_025413831.1">
    <property type="nucleotide sequence ID" value="NZ_CP007129.1"/>
</dbReference>
<reference evidence="2 3" key="1">
    <citation type="journal article" date="2014" name="Genome Announc.">
        <title>Genome Sequence and Methylome of Soil Bacterium Gemmatirosa kalamazoonensis KBS708T, a Member of the Rarely Cultivated Gemmatimonadetes Phylum.</title>
        <authorList>
            <person name="Debruyn J.M."/>
            <person name="Radosevich M."/>
            <person name="Wommack K.E."/>
            <person name="Polson S.W."/>
            <person name="Hauser L.J."/>
            <person name="Fawaz M.N."/>
            <person name="Korlach J."/>
            <person name="Tsai Y.C."/>
        </authorList>
    </citation>
    <scope>NUCLEOTIDE SEQUENCE [LARGE SCALE GENOMIC DNA]</scope>
    <source>
        <strain evidence="2 3">KBS708</strain>
        <plasmid evidence="3">Plasmid 1</plasmid>
    </source>
</reference>
<geneLocation type="plasmid" evidence="2 3">
    <name>1</name>
</geneLocation>
<feature type="signal peptide" evidence="1">
    <location>
        <begin position="1"/>
        <end position="20"/>
    </location>
</feature>
<dbReference type="KEGG" id="gba:J421_4957"/>
<name>W0RPS2_9BACT</name>
<organism evidence="2 3">
    <name type="scientific">Gemmatirosa kalamazoonensis</name>
    <dbReference type="NCBI Taxonomy" id="861299"/>
    <lineage>
        <taxon>Bacteria</taxon>
        <taxon>Pseudomonadati</taxon>
        <taxon>Gemmatimonadota</taxon>
        <taxon>Gemmatimonadia</taxon>
        <taxon>Gemmatimonadales</taxon>
        <taxon>Gemmatimonadaceae</taxon>
        <taxon>Gemmatirosa</taxon>
    </lineage>
</organism>
<dbReference type="SUPFAM" id="SSF49464">
    <property type="entry name" value="Carboxypeptidase regulatory domain-like"/>
    <property type="match status" value="1"/>
</dbReference>
<dbReference type="OrthoDB" id="9758059at2"/>
<evidence type="ECO:0000313" key="3">
    <source>
        <dbReference type="Proteomes" id="UP000019151"/>
    </source>
</evidence>
<protein>
    <submittedName>
        <fullName evidence="2">Uncharacterized protein</fullName>
    </submittedName>
</protein>
<sequence>MSSRHLLGAAIVAAAIPALAPHRLAAQQVDVIRGRVTGQDRQPVENAQVTVTSISGNVNRTARTDKNGRFTVTFPNGDGDYFVTFAAIGFAQKRFEVKRVADEDFLLADATLQPAATQLDAVKVTAQRDRVNRNDAQPTDISGSEKRVDNSAVPATQMGDLAAMASSLPGVTPVPGADGDPAGFSVLGLSSDQNQTSLNGMAGMSGNNIPRDAAISTSLGTSNYDVSVGGFSGARFNLRAGSGSNYVQRAGSLFGTTPQLQMTDAAARALGQQTTNVSLSGRTSGPMVFNKAFYNVSYQLGRSASDLQTLLNTDAVGLTASGISPDSAQRLMSILGAVHVPTVVGKLPQSRLNDQGSVLGSFDVTPPSSSSGQSFNVTFNGGWNRQTPAFASATETPAHSGDRTNWNVGVQGRHSSYIKNIILSETSFGVSGSRSSANPYLDLPSGSVLVNSSFVDGTNGVRFLSFGGSPSMSTSQTSNNVGLTNQLSWFSSNNKHRLKLATELRRDGYAQDQSQNLLGSFSFNSLADIEANRPSSFSRQLSDRTRSGAGYVGAVSLGDSYKRTPNFQLQYGVRVDANHFDRAPTLNPDVEKTFSVRNDAVPNRVYVSPRVGFSWQYGKASQIGAFEGAFRGPRAVIRGGVGLFQNTPGAQLIGQAVDLTGLPSGLQQITCVGPAAPVPDWNLYASNPAAIPTRCADGSTGSVFANAAPNVTLFAKSWAAPRSVRSNLNWSGPVLSNRFSLSVDGTYSLNLNQSGFVDRNFAGVQRFALGDEGGRPVYVQPTSIVPQTGVIAAADARVSPLFQRVTEQRSDLRSETKQLSLSVSPLTFNTKLSWSLSYTLQDVRERYNGFQSAAGDPFVQAWSAGAGSPRHQFTYSLGYNAFDVVRFSWFGNVRSGSRFTPQIAGDINGDGYSNDRAFVFDPARTTDPAVKAGMQSLLASGSGIAKDCLGSQMGSVAARNSCTGPWSHLANLSVSFNPLKVRMPQRAVLSFSVSNPLGLADRALHGEDNLHGWGQMTFVDPALLYVRGFDPVAKRYKYEVNQRFGATNPQFQQFRQPVTVTAQLRFDLGPTREKQNLVQMLDRGRRKNHEGSKMQESLLRAMYSQTGGIMNPIEQVLRQADTLKLTGPQADSVATMNRWYKIRLDSIWSPVAKVLGNLPDAYDEGEAYQQYITARRASVDLLTKLAPDIKGLLTAEQRRKLPAFIASYLDPRYLASIRSGTAGAGMGGGPMMIMGGGPIMMGGGGGGGDRVIIR</sequence>
<dbReference type="InParanoid" id="W0RPS2"/>
<evidence type="ECO:0000256" key="1">
    <source>
        <dbReference type="SAM" id="SignalP"/>
    </source>
</evidence>
<dbReference type="InterPro" id="IPR008969">
    <property type="entry name" value="CarboxyPept-like_regulatory"/>
</dbReference>
<evidence type="ECO:0000313" key="2">
    <source>
        <dbReference type="EMBL" id="AHG92492.1"/>
    </source>
</evidence>
<dbReference type="AlphaFoldDB" id="W0RPS2"/>
<keyword evidence="2" id="KW-0614">Plasmid</keyword>
<dbReference type="Gene3D" id="2.60.40.1120">
    <property type="entry name" value="Carboxypeptidase-like, regulatory domain"/>
    <property type="match status" value="1"/>
</dbReference>
<gene>
    <name evidence="2" type="ORF">J421_4957</name>
</gene>
<dbReference type="Pfam" id="PF13620">
    <property type="entry name" value="CarboxypepD_reg"/>
    <property type="match status" value="1"/>
</dbReference>